<accession>A0A6B9V1R6</accession>
<organism evidence="1">
    <name type="scientific">Staphylococcus epidermidis</name>
    <dbReference type="NCBI Taxonomy" id="1282"/>
    <lineage>
        <taxon>Bacteria</taxon>
        <taxon>Bacillati</taxon>
        <taxon>Bacillota</taxon>
        <taxon>Bacilli</taxon>
        <taxon>Bacillales</taxon>
        <taxon>Staphylococcaceae</taxon>
        <taxon>Staphylococcus</taxon>
    </lineage>
</organism>
<dbReference type="AlphaFoldDB" id="A0A6B9V1R6"/>
<sequence length="76" mass="8890">MRSGYRIRDIVYINSWLIEFSSPFMRGVIEFQRETYIEWIEMSSRPLLCGVVIEFRCAGVGLDSFNLFSSPFRRGG</sequence>
<name>A0A6B9V1R6_STAEP</name>
<dbReference type="EMBL" id="MK784553">
    <property type="protein sequence ID" value="QHN74326.1"/>
    <property type="molecule type" value="Genomic_DNA"/>
</dbReference>
<protein>
    <submittedName>
        <fullName evidence="1">Uncharacterized protein</fullName>
    </submittedName>
</protein>
<evidence type="ECO:0000313" key="1">
    <source>
        <dbReference type="EMBL" id="QHN74326.1"/>
    </source>
</evidence>
<proteinExistence type="predicted"/>
<reference evidence="1" key="1">
    <citation type="journal article" date="2020" name="MBio">
        <title>Staphylococcus epidermidis MSCRAMM SesJ is Encoded in Composite Islands.</title>
        <authorList>
            <person name="Arora S."/>
            <person name="Li X."/>
            <person name="Hillhouse A."/>
            <person name="Konganti K."/>
            <person name="Little S.V."/>
            <person name="Lawhon S.D."/>
            <person name="Threadgill D."/>
            <person name="Shelburne S."/>
            <person name="Hook M."/>
        </authorList>
    </citation>
    <scope>NUCLEOTIDE SEQUENCE</scope>
    <source>
        <strain evidence="1">MB2193</strain>
    </source>
</reference>